<evidence type="ECO:0000259" key="4">
    <source>
        <dbReference type="Pfam" id="PF04783"/>
    </source>
</evidence>
<gene>
    <name evidence="6 7 8 9" type="primary">LOC132803834</name>
</gene>
<dbReference type="Pfam" id="PF04782">
    <property type="entry name" value="DUF632"/>
    <property type="match status" value="1"/>
</dbReference>
<feature type="domain" description="DUF632" evidence="3">
    <location>
        <begin position="456"/>
        <end position="776"/>
    </location>
</feature>
<dbReference type="GeneID" id="132803834"/>
<feature type="compositionally biased region" description="Low complexity" evidence="2">
    <location>
        <begin position="290"/>
        <end position="312"/>
    </location>
</feature>
<organism evidence="5 8">
    <name type="scientific">Ziziphus jujuba</name>
    <name type="common">Chinese jujube</name>
    <name type="synonym">Ziziphus sativa</name>
    <dbReference type="NCBI Taxonomy" id="326968"/>
    <lineage>
        <taxon>Eukaryota</taxon>
        <taxon>Viridiplantae</taxon>
        <taxon>Streptophyta</taxon>
        <taxon>Embryophyta</taxon>
        <taxon>Tracheophyta</taxon>
        <taxon>Spermatophyta</taxon>
        <taxon>Magnoliopsida</taxon>
        <taxon>eudicotyledons</taxon>
        <taxon>Gunneridae</taxon>
        <taxon>Pentapetalae</taxon>
        <taxon>rosids</taxon>
        <taxon>fabids</taxon>
        <taxon>Rosales</taxon>
        <taxon>Rhamnaceae</taxon>
        <taxon>Paliureae</taxon>
        <taxon>Ziziphus</taxon>
    </lineage>
</organism>
<evidence type="ECO:0000256" key="1">
    <source>
        <dbReference type="SAM" id="Coils"/>
    </source>
</evidence>
<protein>
    <submittedName>
        <fullName evidence="6 7">Nitrate regulatory gene2 protein-like</fullName>
    </submittedName>
</protein>
<accession>A0ABM4A9Q7</accession>
<feature type="domain" description="DUF630" evidence="4">
    <location>
        <begin position="1"/>
        <end position="59"/>
    </location>
</feature>
<evidence type="ECO:0000313" key="5">
    <source>
        <dbReference type="Proteomes" id="UP001652623"/>
    </source>
</evidence>
<dbReference type="InterPro" id="IPR006867">
    <property type="entry name" value="DUF632"/>
</dbReference>
<feature type="compositionally biased region" description="Pro residues" evidence="2">
    <location>
        <begin position="265"/>
        <end position="278"/>
    </location>
</feature>
<feature type="compositionally biased region" description="Low complexity" evidence="2">
    <location>
        <begin position="374"/>
        <end position="393"/>
    </location>
</feature>
<keyword evidence="5" id="KW-1185">Reference proteome</keyword>
<dbReference type="Proteomes" id="UP001652623">
    <property type="component" value="Chromosome 5"/>
</dbReference>
<evidence type="ECO:0000313" key="9">
    <source>
        <dbReference type="RefSeq" id="XP_060673470.1"/>
    </source>
</evidence>
<sequence>MGCGASKVDDLPLVTLCRERKDLIKAASNHRYALAAAHVSYFQSLRDIGDALRKFVDEELVISTSAGGSSSSPGSPVLTLPSDEGKKKKKNSHYNKPKSGEDFKNSSSSTSISHGNSPVEEEELEGSHVHLSSGSESDSELGSSPGHIHIEDSPEEQSDRRPHSYGYGYGNGYGYGYPPPQEWNSVPNPGPYPSYTHYNFMKKSGTPLQSFVYEEPETYRTPNGQWPDSSYGYGSYPQYSGGGFFGSPMGSSPPPPSDYYQYRQPSPPAPPPAPPSPPRVSTWDFLNIFDTTDNGGYPGYYTPGRYRYGSTTSSPDSNEVRQREGIPDLEDETEQEAVKESHKLKKKVEEDSTNRNRNSGEGTSRAVPSKKSSEGSSRSVPLRSSDSSQSVQEPEIKSTPDTIETIDSTTVSKSPEEEYARKKSVSFEVEEAPSLDVESSKQSSLTTLSAHGTRDLQEVVKEIKDEFEIASGYGKEVAVLLEVGMLPYQPRDNLLKAIFTRILYLIAPSMLSSPPSSRPSIQLSSRTVKVAKAYYRESSKDFSMKYGNLSSTLEKLYVWEKKLYKEVKDEERLRIIYEKKCKRLKFLDDHGAESGKIEATQASIQKLHTKINVCIRAVDSIATRIHKLRDEELLPKLTELIHGFIRMWKSMLRCHQKQFQAIMESKIRSLKANTDIQRDAGLKATRELELELLKWCNCFNNWINSQKSYIESLNGWLSRFLNQEPEETPDGIAPFSPGRIGAPTIFVICNDWCQAMERISEKGVAEVMNDFASTLHQLWERHDEEQRQRIKAEFLSKDFEKQLRSLRMERGKLGQDHDASSDKTALSKVASESGVSPLDDLKVDLDSMRKKIAEERARHKEAIKLVNDAASNSLQAGLIPIFKALGNFTSDVLKAHEQVRFQNAEGA</sequence>
<feature type="coiled-coil region" evidence="1">
    <location>
        <begin position="838"/>
        <end position="865"/>
    </location>
</feature>
<dbReference type="PANTHER" id="PTHR21450:SF2">
    <property type="entry name" value="FAMILY PROTEIN, PUTATIVE (DUF630 AND DUF632)-RELATED"/>
    <property type="match status" value="1"/>
</dbReference>
<evidence type="ECO:0000256" key="2">
    <source>
        <dbReference type="SAM" id="MobiDB-lite"/>
    </source>
</evidence>
<dbReference type="PANTHER" id="PTHR21450">
    <property type="entry name" value="PROTEIN ALTERED PHOSPHATE STARVATION RESPONSE 1"/>
    <property type="match status" value="1"/>
</dbReference>
<feature type="compositionally biased region" description="Basic residues" evidence="2">
    <location>
        <begin position="87"/>
        <end position="96"/>
    </location>
</feature>
<dbReference type="RefSeq" id="XP_060673466.1">
    <property type="nucleotide sequence ID" value="XM_060817483.1"/>
</dbReference>
<feature type="compositionally biased region" description="Basic and acidic residues" evidence="2">
    <location>
        <begin position="810"/>
        <end position="821"/>
    </location>
</feature>
<feature type="region of interest" description="Disordered" evidence="2">
    <location>
        <begin position="243"/>
        <end position="449"/>
    </location>
</feature>
<reference evidence="6 7" key="1">
    <citation type="submission" date="2025-05" db="UniProtKB">
        <authorList>
            <consortium name="RefSeq"/>
        </authorList>
    </citation>
    <scope>IDENTIFICATION</scope>
    <source>
        <tissue evidence="6 7">Seedling</tissue>
    </source>
</reference>
<feature type="compositionally biased region" description="Basic and acidic residues" evidence="2">
    <location>
        <begin position="148"/>
        <end position="162"/>
    </location>
</feature>
<feature type="region of interest" description="Disordered" evidence="2">
    <location>
        <begin position="810"/>
        <end position="831"/>
    </location>
</feature>
<keyword evidence="1" id="KW-0175">Coiled coil</keyword>
<evidence type="ECO:0000313" key="7">
    <source>
        <dbReference type="RefSeq" id="XP_060673468.1"/>
    </source>
</evidence>
<feature type="compositionally biased region" description="Basic and acidic residues" evidence="2">
    <location>
        <begin position="336"/>
        <end position="354"/>
    </location>
</feature>
<feature type="compositionally biased region" description="Polar residues" evidence="2">
    <location>
        <begin position="440"/>
        <end position="449"/>
    </location>
</feature>
<feature type="compositionally biased region" description="Polar residues" evidence="2">
    <location>
        <begin position="399"/>
        <end position="413"/>
    </location>
</feature>
<feature type="region of interest" description="Disordered" evidence="2">
    <location>
        <begin position="64"/>
        <end position="190"/>
    </location>
</feature>
<name>A0ABM4A9Q7_ZIZJJ</name>
<dbReference type="RefSeq" id="XP_060673470.1">
    <property type="nucleotide sequence ID" value="XM_060817487.1"/>
</dbReference>
<feature type="compositionally biased region" description="Low complexity" evidence="2">
    <location>
        <begin position="64"/>
        <end position="82"/>
    </location>
</feature>
<evidence type="ECO:0000313" key="8">
    <source>
        <dbReference type="RefSeq" id="XP_060673469.1"/>
    </source>
</evidence>
<dbReference type="InterPro" id="IPR006868">
    <property type="entry name" value="DUF630"/>
</dbReference>
<dbReference type="Pfam" id="PF04783">
    <property type="entry name" value="DUF630"/>
    <property type="match status" value="1"/>
</dbReference>
<feature type="compositionally biased region" description="Low complexity" evidence="2">
    <location>
        <begin position="129"/>
        <end position="144"/>
    </location>
</feature>
<feature type="compositionally biased region" description="Low complexity" evidence="2">
    <location>
        <begin position="106"/>
        <end position="117"/>
    </location>
</feature>
<proteinExistence type="predicted"/>
<evidence type="ECO:0000313" key="6">
    <source>
        <dbReference type="RefSeq" id="XP_060673466.1"/>
    </source>
</evidence>
<dbReference type="RefSeq" id="XP_060673468.1">
    <property type="nucleotide sequence ID" value="XM_060817485.1"/>
</dbReference>
<dbReference type="RefSeq" id="XP_060673469.1">
    <property type="nucleotide sequence ID" value="XM_060817486.1"/>
</dbReference>
<evidence type="ECO:0000259" key="3">
    <source>
        <dbReference type="Pfam" id="PF04782"/>
    </source>
</evidence>